<evidence type="ECO:0000313" key="12">
    <source>
        <dbReference type="Proteomes" id="UP001348817"/>
    </source>
</evidence>
<dbReference type="InterPro" id="IPR005844">
    <property type="entry name" value="A-D-PHexomutase_a/b/a-I"/>
</dbReference>
<evidence type="ECO:0000259" key="10">
    <source>
        <dbReference type="Pfam" id="PF02880"/>
    </source>
</evidence>
<dbReference type="SUPFAM" id="SSF55957">
    <property type="entry name" value="Phosphoglucomutase, C-terminal domain"/>
    <property type="match status" value="1"/>
</dbReference>
<dbReference type="PANTHER" id="PTHR45745">
    <property type="entry name" value="PHOSPHOMANNOMUTASE 45A"/>
    <property type="match status" value="1"/>
</dbReference>
<dbReference type="GO" id="GO:0008973">
    <property type="term" value="F:phosphopentomutase activity"/>
    <property type="evidence" value="ECO:0007669"/>
    <property type="project" value="TreeGrafter"/>
</dbReference>
<dbReference type="InterPro" id="IPR005845">
    <property type="entry name" value="A-D-PHexomutase_a/b/a-II"/>
</dbReference>
<dbReference type="Pfam" id="PF02880">
    <property type="entry name" value="PGM_PMM_III"/>
    <property type="match status" value="1"/>
</dbReference>
<feature type="domain" description="Alpha-D-phosphohexomutase alpha/beta/alpha" evidence="9">
    <location>
        <begin position="209"/>
        <end position="312"/>
    </location>
</feature>
<reference evidence="11 12" key="1">
    <citation type="submission" date="2021-12" db="EMBL/GenBank/DDBJ databases">
        <title>Genome sequencing of bacteria with rrn-lacking chromosome and rrn-plasmid.</title>
        <authorList>
            <person name="Anda M."/>
            <person name="Iwasaki W."/>
        </authorList>
    </citation>
    <scope>NUCLEOTIDE SEQUENCE [LARGE SCALE GENOMIC DNA]</scope>
    <source>
        <strain evidence="11 12">DSM 100852</strain>
    </source>
</reference>
<sequence length="577" mass="63499">MADKAILDKANEWLTSDSVDEETKAGIRQMIEAEDQTELTDAFYKDLEFGTGGLRGIMGVGSNRMNRYTVGKATQGLSNYISASFPGETTKVAIAYDSRNNNKLFADVTASVLSANGIEVYVFEEVRPTPELSFAVRHLDCNAGIVITASHNPKEYNGYKVYWNDGAQIVAPHDKNIITEVNAISDLADIKFEKDPARIHTISDSVDKAYIQSIKDLSLSPEAVQRQKELKLVFTPIHGSGITMVPRALEAYGFTNVHIVEEQATLDGNFPTVPYPNPEETAAMQLGLDKAKALDADILFATDPDADRVGVGMKNHHGEWQLLNGNQTAALLTYYLLEKWKENGKIDGKEYIVYTIVTSDLLGKIAEGYGVEYFTTLTGFKFIAGVIRDLEGKRNYIGGGEESYGYLVGDAVRDKDAVSACVMFAEMTAYFKDKGLSAFDVLIDMYSRFGFYYEELVSLTEKGKAGAEAIQKRMADMRQEPPKELAGETVTSIIDYANSTEKNLVTGETSAVDFPSSNVLQFITNKGSKISARPSGTEPKIKFYFSVNGDLADKNQFDETLSSLKEKIKALKADLGI</sequence>
<evidence type="ECO:0000256" key="5">
    <source>
        <dbReference type="ARBA" id="ARBA00022842"/>
    </source>
</evidence>
<dbReference type="GO" id="GO:0000287">
    <property type="term" value="F:magnesium ion binding"/>
    <property type="evidence" value="ECO:0007669"/>
    <property type="project" value="InterPro"/>
</dbReference>
<dbReference type="InterPro" id="IPR016055">
    <property type="entry name" value="A-D-PHexomutase_a/b/a-I/II/III"/>
</dbReference>
<keyword evidence="6" id="KW-0413">Isomerase</keyword>
<dbReference type="EMBL" id="AP025314">
    <property type="protein sequence ID" value="BDD09902.1"/>
    <property type="molecule type" value="Genomic_DNA"/>
</dbReference>
<evidence type="ECO:0000256" key="2">
    <source>
        <dbReference type="ARBA" id="ARBA00010231"/>
    </source>
</evidence>
<keyword evidence="4 7" id="KW-0479">Metal-binding</keyword>
<dbReference type="KEGG" id="fax:FUAX_23340"/>
<keyword evidence="3" id="KW-0597">Phosphoprotein</keyword>
<feature type="domain" description="Alpha-D-phosphohexomutase alpha/beta/alpha" evidence="10">
    <location>
        <begin position="324"/>
        <end position="431"/>
    </location>
</feature>
<proteinExistence type="inferred from homology"/>
<evidence type="ECO:0000256" key="4">
    <source>
        <dbReference type="ARBA" id="ARBA00022723"/>
    </source>
</evidence>
<dbReference type="InterPro" id="IPR036900">
    <property type="entry name" value="A-D-PHexomutase_C_sf"/>
</dbReference>
<evidence type="ECO:0000313" key="11">
    <source>
        <dbReference type="EMBL" id="BDD09902.1"/>
    </source>
</evidence>
<dbReference type="GO" id="GO:0005975">
    <property type="term" value="P:carbohydrate metabolic process"/>
    <property type="evidence" value="ECO:0007669"/>
    <property type="project" value="InterPro"/>
</dbReference>
<evidence type="ECO:0000256" key="1">
    <source>
        <dbReference type="ARBA" id="ARBA00001946"/>
    </source>
</evidence>
<evidence type="ECO:0000256" key="6">
    <source>
        <dbReference type="ARBA" id="ARBA00023235"/>
    </source>
</evidence>
<name>A0AAU9CSG4_9BACT</name>
<organism evidence="11 12">
    <name type="scientific">Fulvitalea axinellae</name>
    <dbReference type="NCBI Taxonomy" id="1182444"/>
    <lineage>
        <taxon>Bacteria</taxon>
        <taxon>Pseudomonadati</taxon>
        <taxon>Bacteroidota</taxon>
        <taxon>Cytophagia</taxon>
        <taxon>Cytophagales</taxon>
        <taxon>Persicobacteraceae</taxon>
        <taxon>Fulvitalea</taxon>
    </lineage>
</organism>
<dbReference type="SUPFAM" id="SSF53738">
    <property type="entry name" value="Phosphoglucomutase, first 3 domains"/>
    <property type="match status" value="3"/>
</dbReference>
<evidence type="ECO:0000259" key="9">
    <source>
        <dbReference type="Pfam" id="PF02879"/>
    </source>
</evidence>
<dbReference type="Proteomes" id="UP001348817">
    <property type="component" value="Chromosome"/>
</dbReference>
<dbReference type="AlphaFoldDB" id="A0AAU9CSG4"/>
<evidence type="ECO:0000256" key="3">
    <source>
        <dbReference type="ARBA" id="ARBA00022553"/>
    </source>
</evidence>
<comment type="similarity">
    <text evidence="2 7">Belongs to the phosphohexose mutase family.</text>
</comment>
<accession>A0AAU9CSG4</accession>
<keyword evidence="5 7" id="KW-0460">Magnesium</keyword>
<dbReference type="PRINTS" id="PR00509">
    <property type="entry name" value="PGMPMM"/>
</dbReference>
<dbReference type="InterPro" id="IPR005841">
    <property type="entry name" value="Alpha-D-phosphohexomutase_SF"/>
</dbReference>
<dbReference type="GO" id="GO:0006166">
    <property type="term" value="P:purine ribonucleoside salvage"/>
    <property type="evidence" value="ECO:0007669"/>
    <property type="project" value="TreeGrafter"/>
</dbReference>
<protein>
    <submittedName>
        <fullName evidence="11">Phosphoglucomutase</fullName>
    </submittedName>
</protein>
<keyword evidence="12" id="KW-1185">Reference proteome</keyword>
<evidence type="ECO:0000256" key="7">
    <source>
        <dbReference type="RuleBase" id="RU004326"/>
    </source>
</evidence>
<dbReference type="CDD" id="cd05799">
    <property type="entry name" value="PGM2"/>
    <property type="match status" value="1"/>
</dbReference>
<gene>
    <name evidence="11" type="ORF">FUAX_23340</name>
</gene>
<dbReference type="InterPro" id="IPR016066">
    <property type="entry name" value="A-D-PHexomutase_CS"/>
</dbReference>
<dbReference type="PROSITE" id="PS00710">
    <property type="entry name" value="PGM_PMM"/>
    <property type="match status" value="1"/>
</dbReference>
<evidence type="ECO:0000259" key="8">
    <source>
        <dbReference type="Pfam" id="PF02878"/>
    </source>
</evidence>
<dbReference type="InterPro" id="IPR005846">
    <property type="entry name" value="A-D-PHexomutase_a/b/a-III"/>
</dbReference>
<dbReference type="Pfam" id="PF02878">
    <property type="entry name" value="PGM_PMM_I"/>
    <property type="match status" value="1"/>
</dbReference>
<dbReference type="Gene3D" id="3.40.120.10">
    <property type="entry name" value="Alpha-D-Glucose-1,6-Bisphosphate, subunit A, domain 3"/>
    <property type="match status" value="3"/>
</dbReference>
<comment type="cofactor">
    <cofactor evidence="1">
        <name>Mg(2+)</name>
        <dbReference type="ChEBI" id="CHEBI:18420"/>
    </cofactor>
</comment>
<dbReference type="PANTHER" id="PTHR45745:SF1">
    <property type="entry name" value="PHOSPHOGLUCOMUTASE 2B-RELATED"/>
    <property type="match status" value="1"/>
</dbReference>
<dbReference type="RefSeq" id="WP_338391486.1">
    <property type="nucleotide sequence ID" value="NZ_AP025314.1"/>
</dbReference>
<feature type="domain" description="Alpha-D-phosphohexomutase alpha/beta/alpha" evidence="8">
    <location>
        <begin position="48"/>
        <end position="185"/>
    </location>
</feature>
<dbReference type="Gene3D" id="3.30.310.50">
    <property type="entry name" value="Alpha-D-phosphohexomutase, C-terminal domain"/>
    <property type="match status" value="1"/>
</dbReference>
<dbReference type="Pfam" id="PF02879">
    <property type="entry name" value="PGM_PMM_II"/>
    <property type="match status" value="1"/>
</dbReference>